<dbReference type="OrthoDB" id="9771580at2"/>
<organism evidence="2 3">
    <name type="scientific">Amoebophilus asiaticus (strain 5a2)</name>
    <dbReference type="NCBI Taxonomy" id="452471"/>
    <lineage>
        <taxon>Bacteria</taxon>
        <taxon>Pseudomonadati</taxon>
        <taxon>Bacteroidota</taxon>
        <taxon>Cytophagia</taxon>
        <taxon>Cytophagales</taxon>
        <taxon>Amoebophilaceae</taxon>
        <taxon>Candidatus Amoebophilus</taxon>
    </lineage>
</organism>
<protein>
    <recommendedName>
        <fullName evidence="1">Terminase large subunit ribonuclease H-like domain-containing protein</fullName>
    </recommendedName>
</protein>
<evidence type="ECO:0000313" key="3">
    <source>
        <dbReference type="Proteomes" id="UP000001227"/>
    </source>
</evidence>
<dbReference type="InterPro" id="IPR011990">
    <property type="entry name" value="TPR-like_helical_dom_sf"/>
</dbReference>
<dbReference type="HOGENOM" id="CLU_574459_0_0_10"/>
<keyword evidence="3" id="KW-1185">Reference proteome</keyword>
<sequence length="475" mass="53568">MDKFSYNNNNILNLFIAPTNLTGEKHERLSEDPALANEKESNFSKAIACYKRAAEAGHLEAQQKLISSRNTGQYSNPHQEAMKWYKDAINRAANSWGKTSRENKFLNFTEFIQKADATEAPLKLSDLIVMELDATHVPTTIEWGGISTRNGKASHIFAPIFTLPNVKKYDDKGVIAIDVAGPGLEADEIAYCVAKRSGEYYFIVELGSIVKDSEDKIIEQVGSIIRRHKDVLYIVYERNGAGCYFGKPVKDELNKYNIEVIKLEKQKKRSKSSNIKDEKGEEEEEDTSKQVKVLLAINQNSNNTDTQKGEGKITRIISTLEPLLNSHKLIIDLKILQEDFQRISQPEVGDLNCSFFYQLLTIGAKGAQFTSQGFSKPTHDDRIDALAIAIQHLRDRKEKNQTVQTSPIRKKRLPLKAIKKHQKAAEQGDINAYYKLGKIYEKQEVSEHFVTAFNYYSIAAIRGCLKSQNGVIKAA</sequence>
<dbReference type="InterPro" id="IPR054762">
    <property type="entry name" value="Gp19_RNaseH-like"/>
</dbReference>
<dbReference type="Gene3D" id="3.30.420.240">
    <property type="match status" value="1"/>
</dbReference>
<name>B3ETX6_AMOA5</name>
<dbReference type="AlphaFoldDB" id="B3ETX6"/>
<evidence type="ECO:0000259" key="1">
    <source>
        <dbReference type="Pfam" id="PF22530"/>
    </source>
</evidence>
<gene>
    <name evidence="2" type="ordered locus">Aasi_1378</name>
</gene>
<dbReference type="Pfam" id="PF22530">
    <property type="entry name" value="Terminase-T7_RNaseH-like"/>
    <property type="match status" value="1"/>
</dbReference>
<dbReference type="RefSeq" id="WP_012473421.1">
    <property type="nucleotide sequence ID" value="NC_010830.1"/>
</dbReference>
<accession>B3ETX6</accession>
<evidence type="ECO:0000313" key="2">
    <source>
        <dbReference type="EMBL" id="ACE06678.1"/>
    </source>
</evidence>
<dbReference type="SUPFAM" id="SSF81901">
    <property type="entry name" value="HCP-like"/>
    <property type="match status" value="2"/>
</dbReference>
<dbReference type="EMBL" id="CP001102">
    <property type="protein sequence ID" value="ACE06678.1"/>
    <property type="molecule type" value="Genomic_DNA"/>
</dbReference>
<dbReference type="Gene3D" id="1.25.40.10">
    <property type="entry name" value="Tetratricopeptide repeat domain"/>
    <property type="match status" value="2"/>
</dbReference>
<dbReference type="Proteomes" id="UP000001227">
    <property type="component" value="Chromosome"/>
</dbReference>
<dbReference type="eggNOG" id="COG0790">
    <property type="taxonomic scope" value="Bacteria"/>
</dbReference>
<proteinExistence type="predicted"/>
<reference evidence="2 3" key="1">
    <citation type="journal article" date="2010" name="J. Bacteriol.">
        <title>The genome of the amoeba symbiont 'Candidatus Amoebophilus asiaticus' reveals common mechanisms for host cell interaction among amoeba-associated bacteria.</title>
        <authorList>
            <person name="Schmitz-Esser S."/>
            <person name="Tischler P."/>
            <person name="Arnold R."/>
            <person name="Montanaro J."/>
            <person name="Wagner M."/>
            <person name="Rattei T."/>
            <person name="Horn M."/>
        </authorList>
    </citation>
    <scope>NUCLEOTIDE SEQUENCE [LARGE SCALE GENOMIC DNA]</scope>
    <source>
        <strain evidence="2 3">5a2</strain>
    </source>
</reference>
<feature type="domain" description="Terminase large subunit ribonuclease H-like" evidence="1">
    <location>
        <begin position="177"/>
        <end position="329"/>
    </location>
</feature>
<dbReference type="KEGG" id="aas:Aasi_1378"/>